<sequence>MKHEELLVKPWSVLVNNLKELPYVMKVVVDEGGTRPIWHAKDGNQENFVMAWPKEPLLRAGIIVGGEAEGKLEPKAIFPFMEGYPNTLRIETTYAWKNGLEGEVGCFAGESEQILWFYDPLFFRDHKIDLTEGIEQTFYLSGLCLGLRRALLDEITVTSGPYYEVHAEKWLKENPDKTRLDVPALKVDIQGKRLLAPTDTASEYQARVVVEEVEEFVFGPKGGEKIYRFVSTFGDKENIRILMFVPAKACQKGYVPKAGDEVDMIFWLQGRVVDINPEDVTQEPVQ</sequence>
<dbReference type="RefSeq" id="WP_334316252.1">
    <property type="nucleotide sequence ID" value="NZ_CP065938.1"/>
</dbReference>
<name>A0ABY5Y3J7_9BACT</name>
<proteinExistence type="predicted"/>
<evidence type="ECO:0000313" key="2">
    <source>
        <dbReference type="Proteomes" id="UP001058120"/>
    </source>
</evidence>
<accession>A0ABY5Y3J7</accession>
<organism evidence="1 2">
    <name type="scientific">Taurinivorans muris</name>
    <dbReference type="NCBI Taxonomy" id="2787751"/>
    <lineage>
        <taxon>Bacteria</taxon>
        <taxon>Pseudomonadati</taxon>
        <taxon>Thermodesulfobacteriota</taxon>
        <taxon>Desulfovibrionia</taxon>
        <taxon>Desulfovibrionales</taxon>
        <taxon>Desulfovibrionaceae</taxon>
        <taxon>Taurinivorans</taxon>
    </lineage>
</organism>
<keyword evidence="2" id="KW-1185">Reference proteome</keyword>
<evidence type="ECO:0000313" key="1">
    <source>
        <dbReference type="EMBL" id="UWX06641.1"/>
    </source>
</evidence>
<dbReference type="EMBL" id="CP065938">
    <property type="protein sequence ID" value="UWX06641.1"/>
    <property type="molecule type" value="Genomic_DNA"/>
</dbReference>
<reference evidence="1" key="1">
    <citation type="submission" date="2020-12" db="EMBL/GenBank/DDBJ databases">
        <title>Taurinivorans muris gen. nov., sp. nov., fundamental and realized metabolic niche of a ubiquitous sulfidogenic bacterium in the murine intestine.</title>
        <authorList>
            <person name="Ye H."/>
            <person name="Hanson B.T."/>
            <person name="Loy A."/>
        </authorList>
    </citation>
    <scope>NUCLEOTIDE SEQUENCE</scope>
    <source>
        <strain evidence="1">LT0009</strain>
    </source>
</reference>
<gene>
    <name evidence="1" type="ORF">JBF11_04870</name>
</gene>
<protein>
    <submittedName>
        <fullName evidence="1">Uncharacterized protein</fullName>
    </submittedName>
</protein>
<dbReference type="Proteomes" id="UP001058120">
    <property type="component" value="Chromosome"/>
</dbReference>